<keyword evidence="1" id="KW-0472">Membrane</keyword>
<feature type="transmembrane region" description="Helical" evidence="1">
    <location>
        <begin position="49"/>
        <end position="68"/>
    </location>
</feature>
<dbReference type="AlphaFoldDB" id="A0A1G9IQQ7"/>
<keyword evidence="1" id="KW-0812">Transmembrane</keyword>
<feature type="transmembrane region" description="Helical" evidence="1">
    <location>
        <begin position="80"/>
        <end position="99"/>
    </location>
</feature>
<dbReference type="EMBL" id="FNGW01000001">
    <property type="protein sequence ID" value="SDL27395.1"/>
    <property type="molecule type" value="Genomic_DNA"/>
</dbReference>
<accession>A0A1G9IQQ7</accession>
<organism evidence="2 3">
    <name type="scientific">Romboutsia lituseburensis DSM 797</name>
    <dbReference type="NCBI Taxonomy" id="1121325"/>
    <lineage>
        <taxon>Bacteria</taxon>
        <taxon>Bacillati</taxon>
        <taxon>Bacillota</taxon>
        <taxon>Clostridia</taxon>
        <taxon>Peptostreptococcales</taxon>
        <taxon>Peptostreptococcaceae</taxon>
        <taxon>Romboutsia</taxon>
    </lineage>
</organism>
<evidence type="ECO:0008006" key="4">
    <source>
        <dbReference type="Google" id="ProtNLM"/>
    </source>
</evidence>
<evidence type="ECO:0000313" key="2">
    <source>
        <dbReference type="EMBL" id="SDL27395.1"/>
    </source>
</evidence>
<name>A0A1G9IQQ7_9FIRM</name>
<keyword evidence="1" id="KW-1133">Transmembrane helix</keyword>
<dbReference type="STRING" id="1121325.SAMN04515677_101340"/>
<evidence type="ECO:0000313" key="3">
    <source>
        <dbReference type="Proteomes" id="UP000199068"/>
    </source>
</evidence>
<dbReference type="RefSeq" id="WP_092722228.1">
    <property type="nucleotide sequence ID" value="NZ_FNGW01000001.1"/>
</dbReference>
<dbReference type="Proteomes" id="UP000199068">
    <property type="component" value="Unassembled WGS sequence"/>
</dbReference>
<feature type="transmembrane region" description="Helical" evidence="1">
    <location>
        <begin position="12"/>
        <end position="29"/>
    </location>
</feature>
<gene>
    <name evidence="2" type="ORF">SAMN04515677_101340</name>
</gene>
<keyword evidence="3" id="KW-1185">Reference proteome</keyword>
<protein>
    <recommendedName>
        <fullName evidence="4">DUF3995 domain-containing protein</fullName>
    </recommendedName>
</protein>
<reference evidence="2 3" key="1">
    <citation type="submission" date="2016-10" db="EMBL/GenBank/DDBJ databases">
        <authorList>
            <person name="de Groot N.N."/>
        </authorList>
    </citation>
    <scope>NUCLEOTIDE SEQUENCE [LARGE SCALE GENOMIC DNA]</scope>
    <source>
        <strain evidence="2 3">DSM 797</strain>
    </source>
</reference>
<evidence type="ECO:0000256" key="1">
    <source>
        <dbReference type="SAM" id="Phobius"/>
    </source>
</evidence>
<proteinExistence type="predicted"/>
<sequence>MKKLKIEIYEPYFFIFFGLFHMHRIWAILDRESYASFWINIMNKKGLFYYTLMGILATLCISGIITFIKNIHHNYWWRWIYIFGGSYVLFDLFAIVTGLDFWKQLLLAMFNTEAGYWNILWTPFIILGCATFILGVTLLKKRRIINFN</sequence>
<feature type="transmembrane region" description="Helical" evidence="1">
    <location>
        <begin position="119"/>
        <end position="139"/>
    </location>
</feature>